<evidence type="ECO:0000313" key="3">
    <source>
        <dbReference type="Proteomes" id="UP000539957"/>
    </source>
</evidence>
<dbReference type="InterPro" id="IPR025166">
    <property type="entry name" value="Integrase_DNA_bind_dom"/>
</dbReference>
<sequence length="102" mass="11260">MVQNARSAKITKRVVHSLVPEDARYILWDTQLKGFGIRVATSDIKTYVVRYRTTGGADRLIQIAGHGVVTAEEARERAAAVLAESQREAKVHVAAARQLSLF</sequence>
<dbReference type="EMBL" id="JACHKY010000003">
    <property type="protein sequence ID" value="MBB4798221.1"/>
    <property type="molecule type" value="Genomic_DNA"/>
</dbReference>
<evidence type="ECO:0000259" key="1">
    <source>
        <dbReference type="Pfam" id="PF13356"/>
    </source>
</evidence>
<feature type="domain" description="Integrase DNA-binding" evidence="1">
    <location>
        <begin position="11"/>
        <end position="87"/>
    </location>
</feature>
<accession>A0A7W7IPQ1</accession>
<protein>
    <recommendedName>
        <fullName evidence="1">Integrase DNA-binding domain-containing protein</fullName>
    </recommendedName>
</protein>
<gene>
    <name evidence="2" type="ORF">HNP32_001965</name>
</gene>
<dbReference type="Gene3D" id="3.30.160.390">
    <property type="entry name" value="Integrase, DNA-binding domain"/>
    <property type="match status" value="1"/>
</dbReference>
<dbReference type="Proteomes" id="UP000539957">
    <property type="component" value="Unassembled WGS sequence"/>
</dbReference>
<comment type="caution">
    <text evidence="2">The sequence shown here is derived from an EMBL/GenBank/DDBJ whole genome shotgun (WGS) entry which is preliminary data.</text>
</comment>
<name>A0A7W7IPQ1_9CAUL</name>
<keyword evidence="3" id="KW-1185">Reference proteome</keyword>
<proteinExistence type="predicted"/>
<dbReference type="RefSeq" id="WP_184269535.1">
    <property type="nucleotide sequence ID" value="NZ_JACHKY010000003.1"/>
</dbReference>
<organism evidence="2 3">
    <name type="scientific">Brevundimonas bullata</name>
    <dbReference type="NCBI Taxonomy" id="13160"/>
    <lineage>
        <taxon>Bacteria</taxon>
        <taxon>Pseudomonadati</taxon>
        <taxon>Pseudomonadota</taxon>
        <taxon>Alphaproteobacteria</taxon>
        <taxon>Caulobacterales</taxon>
        <taxon>Caulobacteraceae</taxon>
        <taxon>Brevundimonas</taxon>
    </lineage>
</organism>
<reference evidence="2 3" key="1">
    <citation type="submission" date="2020-08" db="EMBL/GenBank/DDBJ databases">
        <title>Functional genomics of gut bacteria from endangered species of beetles.</title>
        <authorList>
            <person name="Carlos-Shanley C."/>
        </authorList>
    </citation>
    <scope>NUCLEOTIDE SEQUENCE [LARGE SCALE GENOMIC DNA]</scope>
    <source>
        <strain evidence="2 3">S00123</strain>
    </source>
</reference>
<evidence type="ECO:0000313" key="2">
    <source>
        <dbReference type="EMBL" id="MBB4798221.1"/>
    </source>
</evidence>
<dbReference type="InterPro" id="IPR038488">
    <property type="entry name" value="Integrase_DNA-bd_sf"/>
</dbReference>
<dbReference type="Pfam" id="PF13356">
    <property type="entry name" value="Arm-DNA-bind_3"/>
    <property type="match status" value="1"/>
</dbReference>
<dbReference type="AlphaFoldDB" id="A0A7W7IPQ1"/>